<dbReference type="RefSeq" id="WP_145078215.1">
    <property type="nucleotide sequence ID" value="NZ_CP036425.1"/>
</dbReference>
<dbReference type="GO" id="GO:0008800">
    <property type="term" value="F:beta-lactamase activity"/>
    <property type="evidence" value="ECO:0007669"/>
    <property type="project" value="UniProtKB-EC"/>
</dbReference>
<dbReference type="EC" id="3.5.2.6" evidence="3"/>
<organism evidence="3 4">
    <name type="scientific">Poriferisphaera corsica</name>
    <dbReference type="NCBI Taxonomy" id="2528020"/>
    <lineage>
        <taxon>Bacteria</taxon>
        <taxon>Pseudomonadati</taxon>
        <taxon>Planctomycetota</taxon>
        <taxon>Phycisphaerae</taxon>
        <taxon>Phycisphaerales</taxon>
        <taxon>Phycisphaeraceae</taxon>
        <taxon>Poriferisphaera</taxon>
    </lineage>
</organism>
<dbReference type="KEGG" id="pcor:KS4_24880"/>
<dbReference type="AlphaFoldDB" id="A0A517YW27"/>
<dbReference type="Proteomes" id="UP000317369">
    <property type="component" value="Chromosome"/>
</dbReference>
<dbReference type="InterPro" id="IPR001466">
    <property type="entry name" value="Beta-lactam-related"/>
</dbReference>
<dbReference type="PANTHER" id="PTHR22935">
    <property type="entry name" value="PENICILLIN-BINDING PROTEIN"/>
    <property type="match status" value="1"/>
</dbReference>
<evidence type="ECO:0000256" key="1">
    <source>
        <dbReference type="ARBA" id="ARBA00038473"/>
    </source>
</evidence>
<dbReference type="PANTHER" id="PTHR22935:SF95">
    <property type="entry name" value="BETA-LACTAMASE-LIKE 1-RELATED"/>
    <property type="match status" value="1"/>
</dbReference>
<sequence>MISKITNTLHHSCKLVISSITALLAQTVANADLNNIHLPEGTGISAAIISENNVKFLQFGNPNFNEHSRFEIGSVTKTFTALAVALHNIDHPDFLDTELSSIITEIKNNKIASITPRLLSTHTSGLPRLSASTQLKAIFNTSDPYKHQTAQILIQNLNMLKQRSTKQIYTYSNFGYAVLGLALEKDIKQPYSTIISNKILKPLKMNQSFVHYTPENQKTVVTGYDEKATPTSVWHFKASAPAGAIKSSAYDLSLYIQAYLSPNDTTLSLAMANTIKTQHKINEQLSIGLGWHIQIHEDQKIYWHNGGTGGYRSFIGFNPTTRKGIVLLSNYAGIKQLDQTGLEILSQ</sequence>
<comment type="similarity">
    <text evidence="1">Belongs to the beta-lactamase family.</text>
</comment>
<dbReference type="Gene3D" id="3.40.710.10">
    <property type="entry name" value="DD-peptidase/beta-lactamase superfamily"/>
    <property type="match status" value="1"/>
</dbReference>
<evidence type="ECO:0000313" key="3">
    <source>
        <dbReference type="EMBL" id="QDU34418.1"/>
    </source>
</evidence>
<gene>
    <name evidence="3" type="primary">ampC</name>
    <name evidence="3" type="ORF">KS4_24880</name>
</gene>
<dbReference type="SUPFAM" id="SSF56601">
    <property type="entry name" value="beta-lactamase/transpeptidase-like"/>
    <property type="match status" value="1"/>
</dbReference>
<dbReference type="InterPro" id="IPR012338">
    <property type="entry name" value="Beta-lactam/transpept-like"/>
</dbReference>
<keyword evidence="3" id="KW-0378">Hydrolase</keyword>
<dbReference type="Pfam" id="PF00144">
    <property type="entry name" value="Beta-lactamase"/>
    <property type="match status" value="1"/>
</dbReference>
<accession>A0A517YW27</accession>
<dbReference type="EMBL" id="CP036425">
    <property type="protein sequence ID" value="QDU34418.1"/>
    <property type="molecule type" value="Genomic_DNA"/>
</dbReference>
<protein>
    <submittedName>
        <fullName evidence="3">Beta-lactamase</fullName>
        <ecNumber evidence="3">3.5.2.6</ecNumber>
    </submittedName>
</protein>
<dbReference type="InterPro" id="IPR051478">
    <property type="entry name" value="Beta-lactamase-like_AB/R"/>
</dbReference>
<reference evidence="3 4" key="1">
    <citation type="submission" date="2019-02" db="EMBL/GenBank/DDBJ databases">
        <title>Deep-cultivation of Planctomycetes and their phenomic and genomic characterization uncovers novel biology.</title>
        <authorList>
            <person name="Wiegand S."/>
            <person name="Jogler M."/>
            <person name="Boedeker C."/>
            <person name="Pinto D."/>
            <person name="Vollmers J."/>
            <person name="Rivas-Marin E."/>
            <person name="Kohn T."/>
            <person name="Peeters S.H."/>
            <person name="Heuer A."/>
            <person name="Rast P."/>
            <person name="Oberbeckmann S."/>
            <person name="Bunk B."/>
            <person name="Jeske O."/>
            <person name="Meyerdierks A."/>
            <person name="Storesund J.E."/>
            <person name="Kallscheuer N."/>
            <person name="Luecker S."/>
            <person name="Lage O.M."/>
            <person name="Pohl T."/>
            <person name="Merkel B.J."/>
            <person name="Hornburger P."/>
            <person name="Mueller R.-W."/>
            <person name="Bruemmer F."/>
            <person name="Labrenz M."/>
            <person name="Spormann A.M."/>
            <person name="Op den Camp H."/>
            <person name="Overmann J."/>
            <person name="Amann R."/>
            <person name="Jetten M.S.M."/>
            <person name="Mascher T."/>
            <person name="Medema M.H."/>
            <person name="Devos D.P."/>
            <person name="Kaster A.-K."/>
            <person name="Ovreas L."/>
            <person name="Rohde M."/>
            <person name="Galperin M.Y."/>
            <person name="Jogler C."/>
        </authorList>
    </citation>
    <scope>NUCLEOTIDE SEQUENCE [LARGE SCALE GENOMIC DNA]</scope>
    <source>
        <strain evidence="3 4">KS4</strain>
    </source>
</reference>
<feature type="domain" description="Beta-lactamase-related" evidence="2">
    <location>
        <begin position="43"/>
        <end position="333"/>
    </location>
</feature>
<evidence type="ECO:0000313" key="4">
    <source>
        <dbReference type="Proteomes" id="UP000317369"/>
    </source>
</evidence>
<evidence type="ECO:0000259" key="2">
    <source>
        <dbReference type="Pfam" id="PF00144"/>
    </source>
</evidence>
<name>A0A517YW27_9BACT</name>
<proteinExistence type="inferred from homology"/>
<keyword evidence="4" id="KW-1185">Reference proteome</keyword>
<dbReference type="OrthoDB" id="9803467at2"/>